<comment type="caution">
    <text evidence="7">The sequence shown here is derived from an EMBL/GenBank/DDBJ whole genome shotgun (WGS) entry which is preliminary data.</text>
</comment>
<feature type="binding site" evidence="6">
    <location>
        <position position="89"/>
    </location>
    <ligand>
        <name>Fe cation</name>
        <dbReference type="ChEBI" id="CHEBI:24875"/>
    </ligand>
</feature>
<evidence type="ECO:0000313" key="8">
    <source>
        <dbReference type="Proteomes" id="UP000243589"/>
    </source>
</evidence>
<reference evidence="7 8" key="1">
    <citation type="submission" date="2016-01" db="EMBL/GenBank/DDBJ databases">
        <title>Use of Whole Genome Sequencing to ascertain that Brevibacterium massiliense (Roux, Raoult 2009) is a later heterotypic synonym of Brevibacterium ravenspurgense (Mages 2008).</title>
        <authorList>
            <person name="Bernier A.-M."/>
            <person name="Burdz T."/>
            <person name="Huynh C."/>
            <person name="Pachecho A.L."/>
            <person name="Wiebe D."/>
            <person name="Bonner C."/>
            <person name="Bernard K."/>
        </authorList>
    </citation>
    <scope>NUCLEOTIDE SEQUENCE [LARGE SCALE GENOMIC DNA]</scope>
    <source>
        <strain evidence="7 8">CCUG56047</strain>
    </source>
</reference>
<dbReference type="Pfam" id="PF01327">
    <property type="entry name" value="Pep_deformylase"/>
    <property type="match status" value="1"/>
</dbReference>
<dbReference type="SUPFAM" id="SSF56420">
    <property type="entry name" value="Peptide deformylase"/>
    <property type="match status" value="1"/>
</dbReference>
<evidence type="ECO:0000256" key="6">
    <source>
        <dbReference type="HAMAP-Rule" id="MF_00163"/>
    </source>
</evidence>
<keyword evidence="8" id="KW-1185">Reference proteome</keyword>
<dbReference type="Gene3D" id="3.90.45.10">
    <property type="entry name" value="Peptide deformylase"/>
    <property type="match status" value="1"/>
</dbReference>
<dbReference type="PATRIC" id="fig|479117.4.peg.1262"/>
<organism evidence="7 8">
    <name type="scientific">Brevibacterium ravenspurgense</name>
    <dbReference type="NCBI Taxonomy" id="479117"/>
    <lineage>
        <taxon>Bacteria</taxon>
        <taxon>Bacillati</taxon>
        <taxon>Actinomycetota</taxon>
        <taxon>Actinomycetes</taxon>
        <taxon>Micrococcales</taxon>
        <taxon>Brevibacteriaceae</taxon>
        <taxon>Brevibacterium</taxon>
    </lineage>
</organism>
<evidence type="ECO:0000256" key="4">
    <source>
        <dbReference type="ARBA" id="ARBA00022917"/>
    </source>
</evidence>
<evidence type="ECO:0000256" key="5">
    <source>
        <dbReference type="ARBA" id="ARBA00023004"/>
    </source>
</evidence>
<dbReference type="EMBL" id="LQQC01000010">
    <property type="protein sequence ID" value="KXZ58229.1"/>
    <property type="molecule type" value="Genomic_DNA"/>
</dbReference>
<dbReference type="EC" id="3.5.1.88" evidence="6"/>
<keyword evidence="5 6" id="KW-0408">Iron</keyword>
<feature type="active site" evidence="6">
    <location>
        <position position="132"/>
    </location>
</feature>
<sequence length="165" mass="17944">MAERAIRLFGDPVLRTECRPVTEFGSATRALAQDLIDSSLPDGRAAVAAPQIGVALRAFGYDVDGRTGAIFNPEIIETSGEKRDIGEGCLSIPGLQFPTPRWEYAAVKGFDAEGNPVELRGDGVFAQMLQHETDHLNGVVYVQTLPGPRRKEAMKQIRNSAWFGS</sequence>
<keyword evidence="2 6" id="KW-0479">Metal-binding</keyword>
<feature type="binding site" evidence="6">
    <location>
        <position position="135"/>
    </location>
    <ligand>
        <name>Fe cation</name>
        <dbReference type="ChEBI" id="CHEBI:24875"/>
    </ligand>
</feature>
<comment type="cofactor">
    <cofactor evidence="6">
        <name>Fe(2+)</name>
        <dbReference type="ChEBI" id="CHEBI:29033"/>
    </cofactor>
    <text evidence="6">Binds 1 Fe(2+) ion.</text>
</comment>
<proteinExistence type="inferred from homology"/>
<feature type="binding site" evidence="6">
    <location>
        <position position="131"/>
    </location>
    <ligand>
        <name>Fe cation</name>
        <dbReference type="ChEBI" id="CHEBI:24875"/>
    </ligand>
</feature>
<keyword evidence="4 6" id="KW-0648">Protein biosynthesis</keyword>
<dbReference type="InterPro" id="IPR036821">
    <property type="entry name" value="Peptide_deformylase_sf"/>
</dbReference>
<evidence type="ECO:0000313" key="7">
    <source>
        <dbReference type="EMBL" id="KXZ58229.1"/>
    </source>
</evidence>
<comment type="function">
    <text evidence="6">Removes the formyl group from the N-terminal Met of newly synthesized proteins. Requires at least a dipeptide for an efficient rate of reaction. N-terminal L-methionine is a prerequisite for activity but the enzyme has broad specificity at other positions.</text>
</comment>
<dbReference type="Proteomes" id="UP000243589">
    <property type="component" value="Unassembled WGS sequence"/>
</dbReference>
<dbReference type="CDD" id="cd00487">
    <property type="entry name" value="Pep_deformylase"/>
    <property type="match status" value="1"/>
</dbReference>
<keyword evidence="3 6" id="KW-0378">Hydrolase</keyword>
<dbReference type="PANTHER" id="PTHR10458:SF2">
    <property type="entry name" value="PEPTIDE DEFORMYLASE, MITOCHONDRIAL"/>
    <property type="match status" value="1"/>
</dbReference>
<dbReference type="InterPro" id="IPR023635">
    <property type="entry name" value="Peptide_deformylase"/>
</dbReference>
<dbReference type="RefSeq" id="WP_062021461.1">
    <property type="nucleotide sequence ID" value="NZ_LQQC01000010.1"/>
</dbReference>
<protein>
    <recommendedName>
        <fullName evidence="6">Peptide deformylase</fullName>
        <shortName evidence="6">PDF</shortName>
        <ecNumber evidence="6">3.5.1.88</ecNumber>
    </recommendedName>
    <alternativeName>
        <fullName evidence="6">Polypeptide deformylase</fullName>
    </alternativeName>
</protein>
<dbReference type="AlphaFoldDB" id="A0A150H803"/>
<dbReference type="HAMAP" id="MF_00163">
    <property type="entry name" value="Pep_deformylase"/>
    <property type="match status" value="1"/>
</dbReference>
<comment type="catalytic activity">
    <reaction evidence="6">
        <text>N-terminal N-formyl-L-methionyl-[peptide] + H2O = N-terminal L-methionyl-[peptide] + formate</text>
        <dbReference type="Rhea" id="RHEA:24420"/>
        <dbReference type="Rhea" id="RHEA-COMP:10639"/>
        <dbReference type="Rhea" id="RHEA-COMP:10640"/>
        <dbReference type="ChEBI" id="CHEBI:15377"/>
        <dbReference type="ChEBI" id="CHEBI:15740"/>
        <dbReference type="ChEBI" id="CHEBI:49298"/>
        <dbReference type="ChEBI" id="CHEBI:64731"/>
        <dbReference type="EC" id="3.5.1.88"/>
    </reaction>
</comment>
<dbReference type="NCBIfam" id="TIGR00079">
    <property type="entry name" value="pept_deformyl"/>
    <property type="match status" value="1"/>
</dbReference>
<comment type="similarity">
    <text evidence="1 6">Belongs to the polypeptide deformylase family.</text>
</comment>
<dbReference type="GO" id="GO:0042586">
    <property type="term" value="F:peptide deformylase activity"/>
    <property type="evidence" value="ECO:0007669"/>
    <property type="project" value="UniProtKB-UniRule"/>
</dbReference>
<dbReference type="GO" id="GO:0006412">
    <property type="term" value="P:translation"/>
    <property type="evidence" value="ECO:0007669"/>
    <property type="project" value="UniProtKB-UniRule"/>
</dbReference>
<accession>A0A150H803</accession>
<dbReference type="NCBIfam" id="NF001159">
    <property type="entry name" value="PRK00150.1-3"/>
    <property type="match status" value="1"/>
</dbReference>
<gene>
    <name evidence="7" type="primary">def_2</name>
    <name evidence="6" type="synonym">def</name>
    <name evidence="7" type="ORF">Bravens_01267</name>
</gene>
<dbReference type="GO" id="GO:0046872">
    <property type="term" value="F:metal ion binding"/>
    <property type="evidence" value="ECO:0007669"/>
    <property type="project" value="UniProtKB-KW"/>
</dbReference>
<dbReference type="PIRSF" id="PIRSF004749">
    <property type="entry name" value="Pep_def"/>
    <property type="match status" value="1"/>
</dbReference>
<evidence type="ECO:0000256" key="2">
    <source>
        <dbReference type="ARBA" id="ARBA00022723"/>
    </source>
</evidence>
<evidence type="ECO:0000256" key="3">
    <source>
        <dbReference type="ARBA" id="ARBA00022801"/>
    </source>
</evidence>
<dbReference type="PANTHER" id="PTHR10458">
    <property type="entry name" value="PEPTIDE DEFORMYLASE"/>
    <property type="match status" value="1"/>
</dbReference>
<name>A0A150H803_9MICO</name>
<dbReference type="PRINTS" id="PR01576">
    <property type="entry name" value="PDEFORMYLASE"/>
</dbReference>
<evidence type="ECO:0000256" key="1">
    <source>
        <dbReference type="ARBA" id="ARBA00010759"/>
    </source>
</evidence>